<feature type="compositionally biased region" description="Basic residues" evidence="3">
    <location>
        <begin position="51"/>
        <end position="68"/>
    </location>
</feature>
<dbReference type="EMBL" id="MRZV01000030">
    <property type="protein sequence ID" value="PIK61514.1"/>
    <property type="molecule type" value="Genomic_DNA"/>
</dbReference>
<evidence type="ECO:0000256" key="3">
    <source>
        <dbReference type="SAM" id="MobiDB-lite"/>
    </source>
</evidence>
<dbReference type="Pfam" id="PF07890">
    <property type="entry name" value="Rrp15p"/>
    <property type="match status" value="1"/>
</dbReference>
<feature type="region of interest" description="Disordered" evidence="3">
    <location>
        <begin position="28"/>
        <end position="109"/>
    </location>
</feature>
<dbReference type="AlphaFoldDB" id="A0A2G8LMQ7"/>
<dbReference type="OrthoDB" id="20949at2759"/>
<evidence type="ECO:0000313" key="4">
    <source>
        <dbReference type="EMBL" id="PIK61514.1"/>
    </source>
</evidence>
<dbReference type="InterPro" id="IPR012459">
    <property type="entry name" value="Rrp15"/>
</dbReference>
<keyword evidence="5" id="KW-1185">Reference proteome</keyword>
<accession>A0A2G8LMQ7</accession>
<gene>
    <name evidence="4" type="ORF">BSL78_01527</name>
</gene>
<feature type="region of interest" description="Disordered" evidence="3">
    <location>
        <begin position="209"/>
        <end position="252"/>
    </location>
</feature>
<reference evidence="4 5" key="1">
    <citation type="journal article" date="2017" name="PLoS Biol.">
        <title>The sea cucumber genome provides insights into morphological evolution and visceral regeneration.</title>
        <authorList>
            <person name="Zhang X."/>
            <person name="Sun L."/>
            <person name="Yuan J."/>
            <person name="Sun Y."/>
            <person name="Gao Y."/>
            <person name="Zhang L."/>
            <person name="Li S."/>
            <person name="Dai H."/>
            <person name="Hamel J.F."/>
            <person name="Liu C."/>
            <person name="Yu Y."/>
            <person name="Liu S."/>
            <person name="Lin W."/>
            <person name="Guo K."/>
            <person name="Jin S."/>
            <person name="Xu P."/>
            <person name="Storey K.B."/>
            <person name="Huan P."/>
            <person name="Zhang T."/>
            <person name="Zhou Y."/>
            <person name="Zhang J."/>
            <person name="Lin C."/>
            <person name="Li X."/>
            <person name="Xing L."/>
            <person name="Huo D."/>
            <person name="Sun M."/>
            <person name="Wang L."/>
            <person name="Mercier A."/>
            <person name="Li F."/>
            <person name="Yang H."/>
            <person name="Xiang J."/>
        </authorList>
    </citation>
    <scope>NUCLEOTIDE SEQUENCE [LARGE SCALE GENOMIC DNA]</scope>
    <source>
        <strain evidence="4">Shaxun</strain>
        <tissue evidence="4">Muscle</tissue>
    </source>
</reference>
<feature type="compositionally biased region" description="Polar residues" evidence="3">
    <location>
        <begin position="90"/>
        <end position="99"/>
    </location>
</feature>
<feature type="compositionally biased region" description="Acidic residues" evidence="3">
    <location>
        <begin position="77"/>
        <end position="87"/>
    </location>
</feature>
<feature type="compositionally biased region" description="Polar residues" evidence="3">
    <location>
        <begin position="231"/>
        <end position="241"/>
    </location>
</feature>
<sequence>MSDQFVSFLKKEAVDSGNRRKYKKSFVSVDYSSGSDGDVESDPETAVSPSKKLKRSNKVLKRYSTSHKARQEKDGGNDEDDEDDDEGTLEKNSVSSVDDGNQRPIPGAGWADVMSKILGRPAATTTTVVLSKSKAYSKAKHVEKEELTERQKLEVIKKQKENLGREKPQPLKKDVERRLQRIAVRGVVQFFNAVGKQQKLREDKLKEATTENKRIKAESSLSKGDFLDMLKTSNNKSSKTGQKVMEEEENKPAWSVLKEDFMMGARMKDWDKGTKDEEQEENDAVEVYPSSDSESENSE</sequence>
<protein>
    <recommendedName>
        <fullName evidence="2">RRP15-like protein</fullName>
    </recommendedName>
</protein>
<organism evidence="4 5">
    <name type="scientific">Stichopus japonicus</name>
    <name type="common">Sea cucumber</name>
    <dbReference type="NCBI Taxonomy" id="307972"/>
    <lineage>
        <taxon>Eukaryota</taxon>
        <taxon>Metazoa</taxon>
        <taxon>Echinodermata</taxon>
        <taxon>Eleutherozoa</taxon>
        <taxon>Echinozoa</taxon>
        <taxon>Holothuroidea</taxon>
        <taxon>Aspidochirotacea</taxon>
        <taxon>Aspidochirotida</taxon>
        <taxon>Stichopodidae</taxon>
        <taxon>Apostichopus</taxon>
    </lineage>
</organism>
<dbReference type="GO" id="GO:0000470">
    <property type="term" value="P:maturation of LSU-rRNA"/>
    <property type="evidence" value="ECO:0007669"/>
    <property type="project" value="TreeGrafter"/>
</dbReference>
<dbReference type="GO" id="GO:0030687">
    <property type="term" value="C:preribosome, large subunit precursor"/>
    <property type="evidence" value="ECO:0007669"/>
    <property type="project" value="TreeGrafter"/>
</dbReference>
<dbReference type="STRING" id="307972.A0A2G8LMQ7"/>
<evidence type="ECO:0000313" key="5">
    <source>
        <dbReference type="Proteomes" id="UP000230750"/>
    </source>
</evidence>
<comment type="caution">
    <text evidence="4">The sequence shown here is derived from an EMBL/GenBank/DDBJ whole genome shotgun (WGS) entry which is preliminary data.</text>
</comment>
<evidence type="ECO:0000256" key="2">
    <source>
        <dbReference type="ARBA" id="ARBA00017475"/>
    </source>
</evidence>
<proteinExistence type="inferred from homology"/>
<feature type="region of interest" description="Disordered" evidence="3">
    <location>
        <begin position="267"/>
        <end position="299"/>
    </location>
</feature>
<dbReference type="GO" id="GO:0000460">
    <property type="term" value="P:maturation of 5.8S rRNA"/>
    <property type="evidence" value="ECO:0007669"/>
    <property type="project" value="TreeGrafter"/>
</dbReference>
<dbReference type="PANTHER" id="PTHR13245:SF14">
    <property type="entry name" value="RRP15-LIKE PROTEIN"/>
    <property type="match status" value="1"/>
</dbReference>
<dbReference type="Proteomes" id="UP000230750">
    <property type="component" value="Unassembled WGS sequence"/>
</dbReference>
<feature type="compositionally biased region" description="Basic and acidic residues" evidence="3">
    <location>
        <begin position="267"/>
        <end position="276"/>
    </location>
</feature>
<comment type="similarity">
    <text evidence="1">Belongs to the RRP15 family.</text>
</comment>
<evidence type="ECO:0000256" key="1">
    <source>
        <dbReference type="ARBA" id="ARBA00007462"/>
    </source>
</evidence>
<name>A0A2G8LMQ7_STIJA</name>
<dbReference type="PANTHER" id="PTHR13245">
    <property type="entry name" value="RRP15-LIKE PROTEIN"/>
    <property type="match status" value="1"/>
</dbReference>